<evidence type="ECO:0000256" key="4">
    <source>
        <dbReference type="ARBA" id="ARBA00023002"/>
    </source>
</evidence>
<proteinExistence type="inferred from homology"/>
<dbReference type="EMBL" id="JARVKM010000013">
    <property type="protein sequence ID" value="KAK9778879.1"/>
    <property type="molecule type" value="Genomic_DNA"/>
</dbReference>
<evidence type="ECO:0000256" key="3">
    <source>
        <dbReference type="ARBA" id="ARBA00022989"/>
    </source>
</evidence>
<name>A0ABR2XYL5_9PEZI</name>
<evidence type="ECO:0000256" key="1">
    <source>
        <dbReference type="ARBA" id="ARBA00004141"/>
    </source>
</evidence>
<evidence type="ECO:0000256" key="7">
    <source>
        <dbReference type="ARBA" id="ARBA00034313"/>
    </source>
</evidence>
<evidence type="ECO:0000256" key="8">
    <source>
        <dbReference type="SAM" id="Phobius"/>
    </source>
</evidence>
<evidence type="ECO:0000313" key="10">
    <source>
        <dbReference type="Proteomes" id="UP001465668"/>
    </source>
</evidence>
<keyword evidence="2 8" id="KW-0812">Transmembrane</keyword>
<dbReference type="InterPro" id="IPR013901">
    <property type="entry name" value="Anthrone_oxy"/>
</dbReference>
<keyword evidence="10" id="KW-1185">Reference proteome</keyword>
<organism evidence="9 10">
    <name type="scientific">Seiridium cardinale</name>
    <dbReference type="NCBI Taxonomy" id="138064"/>
    <lineage>
        <taxon>Eukaryota</taxon>
        <taxon>Fungi</taxon>
        <taxon>Dikarya</taxon>
        <taxon>Ascomycota</taxon>
        <taxon>Pezizomycotina</taxon>
        <taxon>Sordariomycetes</taxon>
        <taxon>Xylariomycetidae</taxon>
        <taxon>Amphisphaeriales</taxon>
        <taxon>Sporocadaceae</taxon>
        <taxon>Seiridium</taxon>
    </lineage>
</organism>
<comment type="subcellular location">
    <subcellularLocation>
        <location evidence="1">Membrane</location>
        <topology evidence="1">Multi-pass membrane protein</topology>
    </subcellularLocation>
</comment>
<evidence type="ECO:0008006" key="11">
    <source>
        <dbReference type="Google" id="ProtNLM"/>
    </source>
</evidence>
<keyword evidence="6 8" id="KW-0472">Membrane</keyword>
<keyword evidence="5" id="KW-0503">Monooxygenase</keyword>
<evidence type="ECO:0000256" key="2">
    <source>
        <dbReference type="ARBA" id="ARBA00022692"/>
    </source>
</evidence>
<accession>A0ABR2XYL5</accession>
<feature type="transmembrane region" description="Helical" evidence="8">
    <location>
        <begin position="151"/>
        <end position="169"/>
    </location>
</feature>
<sequence length="172" mass="18942">MPTTTILHTTQLISLTTSLFLSGINFGASHLTVPILHRLDAQTVSPAAIVSLYHRGARLVLPFAILTTLASALVAAQSSGHERTKWVVAAVFAFTSLPFSRVIWRETSHAQWKFAGEQRDAEKTQSLKSGQGEDHDEEVLRLLKRWKRMNLVRSILALAGGLVAAMTVVCRR</sequence>
<dbReference type="PANTHER" id="PTHR35042:SF3">
    <property type="entry name" value="ANTHRONE OXYGENASE-RELATED"/>
    <property type="match status" value="1"/>
</dbReference>
<dbReference type="Pfam" id="PF08592">
    <property type="entry name" value="Anthrone_oxy"/>
    <property type="match status" value="1"/>
</dbReference>
<gene>
    <name evidence="9" type="ORF">SCAR479_04115</name>
</gene>
<keyword evidence="4" id="KW-0560">Oxidoreductase</keyword>
<evidence type="ECO:0000256" key="5">
    <source>
        <dbReference type="ARBA" id="ARBA00023033"/>
    </source>
</evidence>
<reference evidence="9 10" key="1">
    <citation type="submission" date="2024-02" db="EMBL/GenBank/DDBJ databases">
        <title>First draft genome assembly of two strains of Seiridium cardinale.</title>
        <authorList>
            <person name="Emiliani G."/>
            <person name="Scali E."/>
        </authorList>
    </citation>
    <scope>NUCLEOTIDE SEQUENCE [LARGE SCALE GENOMIC DNA]</scope>
    <source>
        <strain evidence="9 10">BM-138-000479</strain>
    </source>
</reference>
<feature type="transmembrane region" description="Helical" evidence="8">
    <location>
        <begin position="59"/>
        <end position="80"/>
    </location>
</feature>
<protein>
    <recommendedName>
        <fullName evidence="11">DUF1772-domain-containing protein</fullName>
    </recommendedName>
</protein>
<comment type="similarity">
    <text evidence="7">Belongs to the anthrone oxygenase family.</text>
</comment>
<comment type="caution">
    <text evidence="9">The sequence shown here is derived from an EMBL/GenBank/DDBJ whole genome shotgun (WGS) entry which is preliminary data.</text>
</comment>
<evidence type="ECO:0000313" key="9">
    <source>
        <dbReference type="EMBL" id="KAK9778879.1"/>
    </source>
</evidence>
<keyword evidence="3 8" id="KW-1133">Transmembrane helix</keyword>
<dbReference type="Proteomes" id="UP001465668">
    <property type="component" value="Unassembled WGS sequence"/>
</dbReference>
<dbReference type="PANTHER" id="PTHR35042">
    <property type="entry name" value="ANTHRONE OXYGENASE ENCC"/>
    <property type="match status" value="1"/>
</dbReference>
<feature type="transmembrane region" description="Helical" evidence="8">
    <location>
        <begin position="86"/>
        <end position="104"/>
    </location>
</feature>
<evidence type="ECO:0000256" key="6">
    <source>
        <dbReference type="ARBA" id="ARBA00023136"/>
    </source>
</evidence>